<dbReference type="AlphaFoldDB" id="A0A0P1MWC9"/>
<organism evidence="3 4">
    <name type="scientific">Candidatus Kryptonium thompsonii</name>
    <dbReference type="NCBI Taxonomy" id="1633631"/>
    <lineage>
        <taxon>Bacteria</taxon>
        <taxon>Pseudomonadati</taxon>
        <taxon>Candidatus Kryptoniota</taxon>
        <taxon>Candidatus Kryptonium</taxon>
    </lineage>
</organism>
<accession>A0A0P1M3U8</accession>
<evidence type="ECO:0000313" key="4">
    <source>
        <dbReference type="Proteomes" id="UP000182011"/>
    </source>
</evidence>
<accession>A0A0P1M1X9</accession>
<accession>A0A0S4N8D8</accession>
<feature type="chain" id="PRO_5014236293" description="Fibronectin type 3 domain-containing protein" evidence="1">
    <location>
        <begin position="23"/>
        <end position="699"/>
    </location>
</feature>
<accession>A0A0P1ML21</accession>
<feature type="signal peptide" evidence="1">
    <location>
        <begin position="1"/>
        <end position="22"/>
    </location>
</feature>
<protein>
    <recommendedName>
        <fullName evidence="6">Fibronectin type 3 domain-containing protein</fullName>
    </recommendedName>
</protein>
<reference evidence="3 4" key="1">
    <citation type="submission" date="2015-11" db="EMBL/GenBank/DDBJ databases">
        <authorList>
            <person name="Zhang Y."/>
            <person name="Guo Z."/>
        </authorList>
    </citation>
    <scope>NUCLEOTIDE SEQUENCE [LARGE SCALE GENOMIC DNA]</scope>
    <source>
        <strain evidence="3">JGI-4</strain>
    </source>
</reference>
<accession>A0A0P1MWC9</accession>
<dbReference type="SUPFAM" id="SSF49265">
    <property type="entry name" value="Fibronectin type III"/>
    <property type="match status" value="2"/>
</dbReference>
<name>A0A0P1MWC9_9BACT</name>
<dbReference type="STRING" id="1633631.GCA_001442925_01818"/>
<proteinExistence type="predicted"/>
<keyword evidence="5" id="KW-1185">Reference proteome</keyword>
<dbReference type="InterPro" id="IPR003961">
    <property type="entry name" value="FN3_dom"/>
</dbReference>
<dbReference type="InterPro" id="IPR036116">
    <property type="entry name" value="FN3_sf"/>
</dbReference>
<gene>
    <name evidence="3" type="ORF">JGI4_01823</name>
    <name evidence="2" type="ORF">JGI8_01133</name>
</gene>
<dbReference type="OrthoDB" id="923194at2"/>
<reference evidence="2 5" key="2">
    <citation type="submission" date="2015-11" db="EMBL/GenBank/DDBJ databases">
        <authorList>
            <person name="Varghese N."/>
        </authorList>
    </citation>
    <scope>NUCLEOTIDE SEQUENCE [LARGE SCALE GENOMIC DNA]</scope>
    <source>
        <strain evidence="2 5">JGI-8</strain>
    </source>
</reference>
<accession>A0A0P1L7J0</accession>
<dbReference type="CDD" id="cd00063">
    <property type="entry name" value="FN3"/>
    <property type="match status" value="1"/>
</dbReference>
<dbReference type="InterPro" id="IPR013783">
    <property type="entry name" value="Ig-like_fold"/>
</dbReference>
<sequence>MVKNTLKFIFSLILSVTFNVVAQQGNRSIDSVRNIYAIANVKSDQIIIRWAPPNHIAWTRGNVSGYKVIRYRVNLEGRKPVEAKQIGNDTIKPFSLEEWKSKFPQDHPYAPIAVQALYGKQFRISEQNFDIANIRTLSQEQELRYSFALFTADMDAQVAEGLGLRVVDKNFEKDEQYLYVIIPYDVSQMDTGYVFVDTRLLTPVPKAPNLEKNEMENQIELRWSVENMQNVFTAFWIERSEDGKNWVRLNKTPYIQATQNPNQQDKYIYYTDTTISRNYLPYKYRLIGITPFAELSEPSEVIEAMGRDRTAPQPPVITSIKDVKGKIELEWKIENPPSDLKGFIIGRSNSIGGEYKPLTTQILEPSVRKFTDNSPDPINENYYVVFALDTANNASVSMPAYGFLIDSIPPAKPVGLTGSIDTLGIVRLHWPLGKDPDITGYRVYFANAIDHEFSNLTPYPIQDTVFVDTLNLNTLTKEIYYQIVAVDRNFNHSARSDILKLVKPDIVPPVPPLISDYLVTDSSVVLDIIPSLSDDVAKYIIFRKGGKEKDWTQILVLSRESLNKKKIIDNTVTGPNFYSYALQAVDSSGNKSELSPSVGVKVNQSIKVFQIEGLNASYDSQKKAIILTWMKPKSEVEYYVIYKRVNGGKFENFASVGPDKVNFTDTELIYQGEYQYGIKAVFKNNESPISFSPIVLVKY</sequence>
<dbReference type="EMBL" id="FAOP01000007">
    <property type="protein sequence ID" value="CUU07554.1"/>
    <property type="molecule type" value="Genomic_DNA"/>
</dbReference>
<evidence type="ECO:0000313" key="5">
    <source>
        <dbReference type="Proteomes" id="UP000182200"/>
    </source>
</evidence>
<dbReference type="Proteomes" id="UP000182011">
    <property type="component" value="Unassembled WGS sequence"/>
</dbReference>
<keyword evidence="1" id="KW-0732">Signal</keyword>
<dbReference type="Proteomes" id="UP000182200">
    <property type="component" value="Unassembled WGS sequence"/>
</dbReference>
<evidence type="ECO:0000313" key="3">
    <source>
        <dbReference type="EMBL" id="CUU07554.1"/>
    </source>
</evidence>
<accession>A0A0P1LMK3</accession>
<evidence type="ECO:0008006" key="6">
    <source>
        <dbReference type="Google" id="ProtNLM"/>
    </source>
</evidence>
<evidence type="ECO:0000313" key="2">
    <source>
        <dbReference type="EMBL" id="CUS87727.1"/>
    </source>
</evidence>
<dbReference type="Gene3D" id="2.60.40.10">
    <property type="entry name" value="Immunoglobulins"/>
    <property type="match status" value="5"/>
</dbReference>
<evidence type="ECO:0000256" key="1">
    <source>
        <dbReference type="SAM" id="SignalP"/>
    </source>
</evidence>
<dbReference type="EMBL" id="CZVI01000013">
    <property type="protein sequence ID" value="CUS87727.1"/>
    <property type="molecule type" value="Genomic_DNA"/>
</dbReference>
<dbReference type="RefSeq" id="WP_047133222.1">
    <property type="nucleotide sequence ID" value="NZ_CZVI01000013.1"/>
</dbReference>
<accession>A0A0P1LFE3</accession>